<feature type="transmembrane region" description="Helical" evidence="6">
    <location>
        <begin position="338"/>
        <end position="356"/>
    </location>
</feature>
<dbReference type="EMBL" id="JAHKKG010000006">
    <property type="protein sequence ID" value="MBU2666174.1"/>
    <property type="molecule type" value="Genomic_DNA"/>
</dbReference>
<feature type="transmembrane region" description="Helical" evidence="6">
    <location>
        <begin position="294"/>
        <end position="317"/>
    </location>
</feature>
<feature type="transmembrane region" description="Helical" evidence="6">
    <location>
        <begin position="362"/>
        <end position="383"/>
    </location>
</feature>
<evidence type="ECO:0000256" key="5">
    <source>
        <dbReference type="ARBA" id="ARBA00023136"/>
    </source>
</evidence>
<dbReference type="Pfam" id="PF01566">
    <property type="entry name" value="Nramp"/>
    <property type="match status" value="1"/>
</dbReference>
<feature type="transmembrane region" description="Helical" evidence="6">
    <location>
        <begin position="251"/>
        <end position="274"/>
    </location>
</feature>
<name>A0ABS5YRV1_9ACTN</name>
<evidence type="ECO:0000256" key="3">
    <source>
        <dbReference type="ARBA" id="ARBA00022692"/>
    </source>
</evidence>
<gene>
    <name evidence="7" type="ORF">KOI35_21985</name>
</gene>
<dbReference type="PANTHER" id="PTHR11706">
    <property type="entry name" value="SOLUTE CARRIER PROTEIN FAMILY 11 MEMBER"/>
    <property type="match status" value="1"/>
</dbReference>
<protein>
    <submittedName>
        <fullName evidence="7">Nramp family divalent metal transporter</fullName>
    </submittedName>
</protein>
<keyword evidence="8" id="KW-1185">Reference proteome</keyword>
<reference evidence="7 8" key="1">
    <citation type="submission" date="2021-06" db="EMBL/GenBank/DDBJ databases">
        <title>Actinoplanes lichenicola sp. nov., and Actinoplanes ovalisporus sp. nov., isolated from lichen in Thailand.</title>
        <authorList>
            <person name="Saeng-In P."/>
            <person name="Kanchanasin P."/>
            <person name="Yuki M."/>
            <person name="Kudo T."/>
            <person name="Ohkuma M."/>
            <person name="Phongsopitanun W."/>
            <person name="Tanasupawat S."/>
        </authorList>
    </citation>
    <scope>NUCLEOTIDE SEQUENCE [LARGE SCALE GENOMIC DNA]</scope>
    <source>
        <strain evidence="7 8">NBRC 110975</strain>
    </source>
</reference>
<keyword evidence="4 6" id="KW-1133">Transmembrane helix</keyword>
<feature type="transmembrane region" description="Helical" evidence="6">
    <location>
        <begin position="204"/>
        <end position="230"/>
    </location>
</feature>
<evidence type="ECO:0000256" key="1">
    <source>
        <dbReference type="ARBA" id="ARBA00004141"/>
    </source>
</evidence>
<feature type="transmembrane region" description="Helical" evidence="6">
    <location>
        <begin position="395"/>
        <end position="418"/>
    </location>
</feature>
<dbReference type="RefSeq" id="WP_215789360.1">
    <property type="nucleotide sequence ID" value="NZ_JAHKKG010000006.1"/>
</dbReference>
<evidence type="ECO:0000313" key="7">
    <source>
        <dbReference type="EMBL" id="MBU2666174.1"/>
    </source>
</evidence>
<dbReference type="Proteomes" id="UP001519654">
    <property type="component" value="Unassembled WGS sequence"/>
</dbReference>
<proteinExistence type="predicted"/>
<accession>A0ABS5YRV1</accession>
<evidence type="ECO:0000256" key="6">
    <source>
        <dbReference type="SAM" id="Phobius"/>
    </source>
</evidence>
<organism evidence="7 8">
    <name type="scientific">Paractinoplanes bogorensis</name>
    <dbReference type="NCBI Taxonomy" id="1610840"/>
    <lineage>
        <taxon>Bacteria</taxon>
        <taxon>Bacillati</taxon>
        <taxon>Actinomycetota</taxon>
        <taxon>Actinomycetes</taxon>
        <taxon>Micromonosporales</taxon>
        <taxon>Micromonosporaceae</taxon>
        <taxon>Paractinoplanes</taxon>
    </lineage>
</organism>
<feature type="transmembrane region" description="Helical" evidence="6">
    <location>
        <begin position="62"/>
        <end position="84"/>
    </location>
</feature>
<evidence type="ECO:0000313" key="8">
    <source>
        <dbReference type="Proteomes" id="UP001519654"/>
    </source>
</evidence>
<dbReference type="NCBIfam" id="NF037982">
    <property type="entry name" value="Nramp_1"/>
    <property type="match status" value="1"/>
</dbReference>
<sequence length="422" mass="43631">MAQSPNPVALVVPGSGRPRVRPARLRTATALGPAFVAAIAYVDPGNFATNFAGGASTGYQLVWVVVLANLVAMPIQFLSAKLGVATGKSLPHAFRDTYPGPRSWVMWAQAEIVAMATDLAEFVGAAIGLYLLFGIPMPLAAAITAVISFAVLALQNRGYRPFELAIGAMLAMICGGFLYLAVRVPPSPSESLNGLLPSIGGDNVLLLAVGIIGATVMPHAIYLHSGLMCGRAAGRSPAEKRQLLRFERMDIAIAMSLAGLVNLSMLAIAAKLFHHDGAGVAITLDAVHMDLGRLVGGGAALAFAAALLASGIASSSVGTAAGQMVMDGFLRARIPLTLRRSITMAPAVALLCSGIDPTQALVLSQVVLSFGIPFALVGLLVLTSRRSLMGEHVNSRLTVAGISVVVAVLSGLNLLLLAQQLF</sequence>
<evidence type="ECO:0000256" key="2">
    <source>
        <dbReference type="ARBA" id="ARBA00022448"/>
    </source>
</evidence>
<keyword evidence="5 6" id="KW-0472">Membrane</keyword>
<keyword evidence="2" id="KW-0813">Transport</keyword>
<keyword evidence="3 6" id="KW-0812">Transmembrane</keyword>
<comment type="subcellular location">
    <subcellularLocation>
        <location evidence="1">Membrane</location>
        <topology evidence="1">Multi-pass membrane protein</topology>
    </subcellularLocation>
</comment>
<dbReference type="PANTHER" id="PTHR11706:SF33">
    <property type="entry name" value="NATURAL RESISTANCE-ASSOCIATED MACROPHAGE PROTEIN 2"/>
    <property type="match status" value="1"/>
</dbReference>
<dbReference type="InterPro" id="IPR001046">
    <property type="entry name" value="NRAMP_fam"/>
</dbReference>
<dbReference type="PRINTS" id="PR00447">
    <property type="entry name" value="NATRESASSCMP"/>
</dbReference>
<evidence type="ECO:0000256" key="4">
    <source>
        <dbReference type="ARBA" id="ARBA00022989"/>
    </source>
</evidence>
<dbReference type="NCBIfam" id="TIGR01197">
    <property type="entry name" value="nramp"/>
    <property type="match status" value="1"/>
</dbReference>
<dbReference type="NCBIfam" id="NF001923">
    <property type="entry name" value="PRK00701.1"/>
    <property type="match status" value="1"/>
</dbReference>
<comment type="caution">
    <text evidence="7">The sequence shown here is derived from an EMBL/GenBank/DDBJ whole genome shotgun (WGS) entry which is preliminary data.</text>
</comment>
<feature type="transmembrane region" description="Helical" evidence="6">
    <location>
        <begin position="129"/>
        <end position="152"/>
    </location>
</feature>
<feature type="transmembrane region" description="Helical" evidence="6">
    <location>
        <begin position="164"/>
        <end position="184"/>
    </location>
</feature>